<feature type="domain" description="SGNH hydrolase-type esterase" evidence="1">
    <location>
        <begin position="9"/>
        <end position="198"/>
    </location>
</feature>
<dbReference type="OrthoDB" id="671439at2759"/>
<dbReference type="CDD" id="cd01838">
    <property type="entry name" value="Isoamyl_acetate_hydrolase_like"/>
    <property type="match status" value="1"/>
</dbReference>
<evidence type="ECO:0000313" key="2">
    <source>
        <dbReference type="EMBL" id="CAG83830.1"/>
    </source>
</evidence>
<name>F2Z624_YARLI</name>
<dbReference type="AlphaFoldDB" id="F2Z624"/>
<reference evidence="2 3" key="1">
    <citation type="journal article" date="2004" name="Nature">
        <title>Genome evolution in yeasts.</title>
        <authorList>
            <consortium name="Genolevures"/>
            <person name="Dujon B."/>
            <person name="Sherman D."/>
            <person name="Fischer G."/>
            <person name="Durrens P."/>
            <person name="Casaregola S."/>
            <person name="Lafontaine I."/>
            <person name="de Montigny J."/>
            <person name="Marck C."/>
            <person name="Neuveglise C."/>
            <person name="Talla E."/>
            <person name="Goffard N."/>
            <person name="Frangeul L."/>
            <person name="Aigle M."/>
            <person name="Anthouard V."/>
            <person name="Babour A."/>
            <person name="Barbe V."/>
            <person name="Barnay S."/>
            <person name="Blanchin S."/>
            <person name="Beckerich J.M."/>
            <person name="Beyne E."/>
            <person name="Bleykasten C."/>
            <person name="Boisrame A."/>
            <person name="Boyer J."/>
            <person name="Cattolico L."/>
            <person name="Confanioleri F."/>
            <person name="de Daruvar A."/>
            <person name="Despons L."/>
            <person name="Fabre E."/>
            <person name="Fairhead C."/>
            <person name="Ferry-Dumazet H."/>
            <person name="Groppi A."/>
            <person name="Hantraye F."/>
            <person name="Hennequin C."/>
            <person name="Jauniaux N."/>
            <person name="Joyet P."/>
            <person name="Kachouri R."/>
            <person name="Kerrest A."/>
            <person name="Koszul R."/>
            <person name="Lemaire M."/>
            <person name="Lesur I."/>
            <person name="Ma L."/>
            <person name="Muller H."/>
            <person name="Nicaud J.M."/>
            <person name="Nikolski M."/>
            <person name="Oztas S."/>
            <person name="Ozier-Kalogeropoulos O."/>
            <person name="Pellenz S."/>
            <person name="Potier S."/>
            <person name="Richard G.F."/>
            <person name="Straub M.L."/>
            <person name="Suleau A."/>
            <person name="Swennene D."/>
            <person name="Tekaia F."/>
            <person name="Wesolowski-Louvel M."/>
            <person name="Westhof E."/>
            <person name="Wirth B."/>
            <person name="Zeniou-Meyer M."/>
            <person name="Zivanovic I."/>
            <person name="Bolotin-Fukuhara M."/>
            <person name="Thierry A."/>
            <person name="Bouchier C."/>
            <person name="Caudron B."/>
            <person name="Scarpelli C."/>
            <person name="Gaillardin C."/>
            <person name="Weissenbach J."/>
            <person name="Wincker P."/>
            <person name="Souciet J.L."/>
        </authorList>
    </citation>
    <scope>NUCLEOTIDE SEQUENCE [LARGE SCALE GENOMIC DNA]</scope>
    <source>
        <strain evidence="3">CLIB 122 / E 150</strain>
    </source>
</reference>
<protein>
    <submittedName>
        <fullName evidence="2">YALI0A09449p</fullName>
    </submittedName>
</protein>
<keyword evidence="3" id="KW-1185">Reference proteome</keyword>
<dbReference type="InterPro" id="IPR013830">
    <property type="entry name" value="SGNH_hydro"/>
</dbReference>
<organism evidence="2 3">
    <name type="scientific">Yarrowia lipolytica (strain CLIB 122 / E 150)</name>
    <name type="common">Yeast</name>
    <name type="synonym">Candida lipolytica</name>
    <dbReference type="NCBI Taxonomy" id="284591"/>
    <lineage>
        <taxon>Eukaryota</taxon>
        <taxon>Fungi</taxon>
        <taxon>Dikarya</taxon>
        <taxon>Ascomycota</taxon>
        <taxon>Saccharomycotina</taxon>
        <taxon>Dipodascomycetes</taxon>
        <taxon>Dipodascales</taxon>
        <taxon>Dipodascales incertae sedis</taxon>
        <taxon>Yarrowia</taxon>
    </lineage>
</organism>
<dbReference type="PANTHER" id="PTHR14209:SF19">
    <property type="entry name" value="ISOAMYL ACETATE-HYDROLYZING ESTERASE 1 HOMOLOG"/>
    <property type="match status" value="1"/>
</dbReference>
<dbReference type="PANTHER" id="PTHR14209">
    <property type="entry name" value="ISOAMYL ACETATE-HYDROLYZING ESTERASE 1"/>
    <property type="match status" value="1"/>
</dbReference>
<dbReference type="InParanoid" id="F2Z624"/>
<dbReference type="Proteomes" id="UP000001300">
    <property type="component" value="Chromosome A"/>
</dbReference>
<evidence type="ECO:0000313" key="3">
    <source>
        <dbReference type="Proteomes" id="UP000001300"/>
    </source>
</evidence>
<dbReference type="EMBL" id="CR382127">
    <property type="protein sequence ID" value="CAG83830.1"/>
    <property type="molecule type" value="Genomic_DNA"/>
</dbReference>
<dbReference type="STRING" id="284591.F2Z624"/>
<dbReference type="VEuPathDB" id="FungiDB:YALI0_A09449g"/>
<proteinExistence type="predicted"/>
<dbReference type="InterPro" id="IPR036514">
    <property type="entry name" value="SGNH_hydro_sf"/>
</dbReference>
<evidence type="ECO:0000259" key="1">
    <source>
        <dbReference type="Pfam" id="PF13472"/>
    </source>
</evidence>
<gene>
    <name evidence="2" type="ORF">YALI0_A09449g</name>
</gene>
<sequence length="236" mass="26597">MLNYSKVIFIGDSLTELSFDPTQFGLGSALSHHFRRRADVYNRGLSGYNSVWLEDQIDRICLEFEDSASQVVLIILWLGTNDSVIPGNPHHVLESEFLTNLKKYTAKLLSTFPEANLLLLTPAPINMTQLQVSTLSDSGKARTPELALQYAQIVVRFFREQCQPDPHVKCIDLYNLLGSGKDDDFYVDGVHLNSAGYREVWNAVHQELVGWVELPLIEPHWTVKAGEQKLGEDHTG</sequence>
<dbReference type="SUPFAM" id="SSF52266">
    <property type="entry name" value="SGNH hydrolase"/>
    <property type="match status" value="1"/>
</dbReference>
<dbReference type="KEGG" id="yli:2905932"/>
<accession>F2Z624</accession>
<dbReference type="Gene3D" id="3.40.50.1110">
    <property type="entry name" value="SGNH hydrolase"/>
    <property type="match status" value="1"/>
</dbReference>
<dbReference type="InterPro" id="IPR045136">
    <property type="entry name" value="Iah1-like"/>
</dbReference>
<dbReference type="HOGENOM" id="CLU_051989_0_2_1"/>
<dbReference type="Pfam" id="PF13472">
    <property type="entry name" value="Lipase_GDSL_2"/>
    <property type="match status" value="1"/>
</dbReference>